<feature type="transmembrane region" description="Helical" evidence="1">
    <location>
        <begin position="109"/>
        <end position="129"/>
    </location>
</feature>
<feature type="transmembrane region" description="Helical" evidence="1">
    <location>
        <begin position="85"/>
        <end position="103"/>
    </location>
</feature>
<accession>A0A4R2NZX9</accession>
<keyword evidence="1" id="KW-1133">Transmembrane helix</keyword>
<dbReference type="InterPro" id="IPR006976">
    <property type="entry name" value="VanZ-like"/>
</dbReference>
<evidence type="ECO:0000313" key="3">
    <source>
        <dbReference type="EMBL" id="TCP27802.1"/>
    </source>
</evidence>
<sequence>MKVLITVAWAVALFILTCNANLSHLLHNHVLQFRWTSQPNFADLLNIDKSNFVNPHYLVQKAGHFLGFSVLALLLLDVTQSYKKALGIAVFFAVFTEIMQLYFTRDGRVLDMGIDTLGIVMAFGFMNAARRRVGKEKAGTRV</sequence>
<gene>
    <name evidence="3" type="ORF">EV207_11729</name>
</gene>
<dbReference type="EMBL" id="SLXK01000017">
    <property type="protein sequence ID" value="TCP27802.1"/>
    <property type="molecule type" value="Genomic_DNA"/>
</dbReference>
<feature type="transmembrane region" description="Helical" evidence="1">
    <location>
        <begin position="58"/>
        <end position="78"/>
    </location>
</feature>
<proteinExistence type="predicted"/>
<dbReference type="AlphaFoldDB" id="A0A4R2NZX9"/>
<evidence type="ECO:0000313" key="4">
    <source>
        <dbReference type="Proteomes" id="UP000295416"/>
    </source>
</evidence>
<comment type="caution">
    <text evidence="3">The sequence shown here is derived from an EMBL/GenBank/DDBJ whole genome shotgun (WGS) entry which is preliminary data.</text>
</comment>
<reference evidence="3 4" key="1">
    <citation type="submission" date="2019-03" db="EMBL/GenBank/DDBJ databases">
        <title>Genomic Encyclopedia of Type Strains, Phase IV (KMG-IV): sequencing the most valuable type-strain genomes for metagenomic binning, comparative biology and taxonomic classification.</title>
        <authorList>
            <person name="Goeker M."/>
        </authorList>
    </citation>
    <scope>NUCLEOTIDE SEQUENCE [LARGE SCALE GENOMIC DNA]</scope>
    <source>
        <strain evidence="3 4">DSM 19377</strain>
    </source>
</reference>
<protein>
    <submittedName>
        <fullName evidence="3">VanZ like protein</fullName>
    </submittedName>
</protein>
<dbReference type="Proteomes" id="UP000295416">
    <property type="component" value="Unassembled WGS sequence"/>
</dbReference>
<keyword evidence="1" id="KW-0472">Membrane</keyword>
<keyword evidence="1" id="KW-0812">Transmembrane</keyword>
<feature type="domain" description="VanZ-like" evidence="2">
    <location>
        <begin position="5"/>
        <end position="126"/>
    </location>
</feature>
<name>A0A4R2NZX9_9BACL</name>
<organism evidence="3 4">
    <name type="scientific">Scopulibacillus darangshiensis</name>
    <dbReference type="NCBI Taxonomy" id="442528"/>
    <lineage>
        <taxon>Bacteria</taxon>
        <taxon>Bacillati</taxon>
        <taxon>Bacillota</taxon>
        <taxon>Bacilli</taxon>
        <taxon>Bacillales</taxon>
        <taxon>Sporolactobacillaceae</taxon>
        <taxon>Scopulibacillus</taxon>
    </lineage>
</organism>
<dbReference type="NCBIfam" id="NF037970">
    <property type="entry name" value="vanZ_1"/>
    <property type="match status" value="1"/>
</dbReference>
<evidence type="ECO:0000256" key="1">
    <source>
        <dbReference type="SAM" id="Phobius"/>
    </source>
</evidence>
<keyword evidence="4" id="KW-1185">Reference proteome</keyword>
<dbReference type="Pfam" id="PF04892">
    <property type="entry name" value="VanZ"/>
    <property type="match status" value="1"/>
</dbReference>
<evidence type="ECO:0000259" key="2">
    <source>
        <dbReference type="Pfam" id="PF04892"/>
    </source>
</evidence>
<dbReference type="RefSeq" id="WP_165886930.1">
    <property type="nucleotide sequence ID" value="NZ_SLXK01000017.1"/>
</dbReference>